<evidence type="ECO:0000256" key="5">
    <source>
        <dbReference type="ARBA" id="ARBA00038063"/>
    </source>
</evidence>
<dbReference type="GO" id="GO:0004045">
    <property type="term" value="F:peptidyl-tRNA hydrolase activity"/>
    <property type="evidence" value="ECO:0007669"/>
    <property type="project" value="UniProtKB-EC"/>
</dbReference>
<dbReference type="EC" id="3.1.1.29" evidence="1"/>
<name>A0A3B0V8W3_9ZZZZ</name>
<evidence type="ECO:0000256" key="4">
    <source>
        <dbReference type="ARBA" id="ARBA00022884"/>
    </source>
</evidence>
<dbReference type="Pfam" id="PF01195">
    <property type="entry name" value="Pept_tRNA_hydro"/>
    <property type="match status" value="1"/>
</dbReference>
<evidence type="ECO:0000256" key="3">
    <source>
        <dbReference type="ARBA" id="ARBA00022801"/>
    </source>
</evidence>
<dbReference type="FunFam" id="3.40.50.1470:FF:000001">
    <property type="entry name" value="Peptidyl-tRNA hydrolase"/>
    <property type="match status" value="1"/>
</dbReference>
<reference evidence="6" key="1">
    <citation type="submission" date="2018-06" db="EMBL/GenBank/DDBJ databases">
        <authorList>
            <person name="Zhirakovskaya E."/>
        </authorList>
    </citation>
    <scope>NUCLEOTIDE SEQUENCE</scope>
</reference>
<proteinExistence type="inferred from homology"/>
<dbReference type="PANTHER" id="PTHR17224">
    <property type="entry name" value="PEPTIDYL-TRNA HYDROLASE"/>
    <property type="match status" value="1"/>
</dbReference>
<organism evidence="6">
    <name type="scientific">hydrothermal vent metagenome</name>
    <dbReference type="NCBI Taxonomy" id="652676"/>
    <lineage>
        <taxon>unclassified sequences</taxon>
        <taxon>metagenomes</taxon>
        <taxon>ecological metagenomes</taxon>
    </lineage>
</organism>
<evidence type="ECO:0000256" key="1">
    <source>
        <dbReference type="ARBA" id="ARBA00013260"/>
    </source>
</evidence>
<dbReference type="GO" id="GO:0000049">
    <property type="term" value="F:tRNA binding"/>
    <property type="evidence" value="ECO:0007669"/>
    <property type="project" value="UniProtKB-KW"/>
</dbReference>
<accession>A0A3B0V8W3</accession>
<keyword evidence="2" id="KW-0820">tRNA-binding</keyword>
<dbReference type="InterPro" id="IPR001328">
    <property type="entry name" value="Pept_tRNA_hydro"/>
</dbReference>
<dbReference type="AlphaFoldDB" id="A0A3B0V8W3"/>
<dbReference type="InterPro" id="IPR018171">
    <property type="entry name" value="Pept_tRNA_hydro_CS"/>
</dbReference>
<dbReference type="NCBIfam" id="TIGR00447">
    <property type="entry name" value="pth"/>
    <property type="match status" value="1"/>
</dbReference>
<sequence>MYVVAGLGNPGPSYLYTRHNIGFMTIDKLAELGGVKVDKNAGSYLWGRARFGRSEALLIKPLTFMNLSGEAVKEALACYKLSIDSLFVIYDDVDLAPGRIQLRQGGGSGGHNGIESVINELGASDFKRLRMGIGGRGEGALVDYVLSPFDDTELEVIREEVARGASAIDTALRRGLREAMNEFNRKPV</sequence>
<gene>
    <name evidence="6" type="ORF">MNBD_DELTA02-1076</name>
</gene>
<dbReference type="SUPFAM" id="SSF53178">
    <property type="entry name" value="Peptidyl-tRNA hydrolase-like"/>
    <property type="match status" value="1"/>
</dbReference>
<dbReference type="PROSITE" id="PS01195">
    <property type="entry name" value="PEPT_TRNA_HYDROL_1"/>
    <property type="match status" value="1"/>
</dbReference>
<keyword evidence="3 6" id="KW-0378">Hydrolase</keyword>
<protein>
    <recommendedName>
        <fullName evidence="1">peptidyl-tRNA hydrolase</fullName>
        <ecNumber evidence="1">3.1.1.29</ecNumber>
    </recommendedName>
</protein>
<evidence type="ECO:0000313" key="6">
    <source>
        <dbReference type="EMBL" id="VAW39281.1"/>
    </source>
</evidence>
<dbReference type="HAMAP" id="MF_00083">
    <property type="entry name" value="Pept_tRNA_hydro_bact"/>
    <property type="match status" value="1"/>
</dbReference>
<dbReference type="InterPro" id="IPR036416">
    <property type="entry name" value="Pept_tRNA_hydro_sf"/>
</dbReference>
<dbReference type="CDD" id="cd00462">
    <property type="entry name" value="PTH"/>
    <property type="match status" value="1"/>
</dbReference>
<evidence type="ECO:0000256" key="2">
    <source>
        <dbReference type="ARBA" id="ARBA00022555"/>
    </source>
</evidence>
<dbReference type="Gene3D" id="3.40.50.1470">
    <property type="entry name" value="Peptidyl-tRNA hydrolase"/>
    <property type="match status" value="1"/>
</dbReference>
<dbReference type="EMBL" id="UOEZ01000085">
    <property type="protein sequence ID" value="VAW39281.1"/>
    <property type="molecule type" value="Genomic_DNA"/>
</dbReference>
<keyword evidence="4" id="KW-0694">RNA-binding</keyword>
<comment type="similarity">
    <text evidence="5">Belongs to the PTH family.</text>
</comment>
<dbReference type="PANTHER" id="PTHR17224:SF1">
    <property type="entry name" value="PEPTIDYL-TRNA HYDROLASE"/>
    <property type="match status" value="1"/>
</dbReference>